<evidence type="ECO:0000313" key="3">
    <source>
        <dbReference type="EMBL" id="CAE7222199.1"/>
    </source>
</evidence>
<dbReference type="InterPro" id="IPR002999">
    <property type="entry name" value="Tudor"/>
</dbReference>
<comment type="caution">
    <text evidence="3">The sequence shown here is derived from an EMBL/GenBank/DDBJ whole genome shotgun (WGS) entry which is preliminary data.</text>
</comment>
<gene>
    <name evidence="3" type="primary">yisB</name>
    <name evidence="3" type="ORF">SNAT2548_LOCUS8254</name>
</gene>
<dbReference type="AlphaFoldDB" id="A0A812K7L2"/>
<evidence type="ECO:0000256" key="1">
    <source>
        <dbReference type="SAM" id="MobiDB-lite"/>
    </source>
</evidence>
<name>A0A812K7L2_9DINO</name>
<dbReference type="CDD" id="cd04508">
    <property type="entry name" value="Tudor_SF"/>
    <property type="match status" value="1"/>
</dbReference>
<evidence type="ECO:0000313" key="4">
    <source>
        <dbReference type="Proteomes" id="UP000604046"/>
    </source>
</evidence>
<reference evidence="3" key="1">
    <citation type="submission" date="2021-02" db="EMBL/GenBank/DDBJ databases">
        <authorList>
            <person name="Dougan E. K."/>
            <person name="Rhodes N."/>
            <person name="Thang M."/>
            <person name="Chan C."/>
        </authorList>
    </citation>
    <scope>NUCLEOTIDE SEQUENCE</scope>
</reference>
<evidence type="ECO:0000259" key="2">
    <source>
        <dbReference type="PROSITE" id="PS50304"/>
    </source>
</evidence>
<proteinExistence type="predicted"/>
<protein>
    <submittedName>
        <fullName evidence="3">YisB protein</fullName>
    </submittedName>
</protein>
<keyword evidence="4" id="KW-1185">Reference proteome</keyword>
<sequence length="415" mass="44081">MDLDGLLSAKPVADLDPAVRSFLAQSLAEAEAADVPEVLAPFLSDAGLGGEEEAKALCERFALASKDSAPAAAPSGGYLPAQALGSLCPKPVASMDVQEEKPALQPLGEAHVPAEKPGAGAGRRGGGAAARRAAQAAAEAALAPGAVLEFVSEAAADGAEVAKAFKSCVELRAWMQEASEHAAVLAASFQAYAEDQQPDALEAWSALLLNCMEEAGVAACLAEDESLSAVAQKASVQLVKHGLLRVRRKISEVGDPVWAFLPEDQEWHPAVVDAILPSGRLKLIFIEYGKPQEAEEEEVRALAEVADEGDAGEGECQMCERDLKLTFHHLIPKDKHPTYLGKRLPNGIEGEPTRSFLNTYGLMICRQCHNTVHSIASNEVLALEYNTLAKLMVHPVIQRWVDFAKNRKASSGKSR</sequence>
<dbReference type="PROSITE" id="PS50304">
    <property type="entry name" value="TUDOR"/>
    <property type="match status" value="1"/>
</dbReference>
<feature type="domain" description="Tudor" evidence="2">
    <location>
        <begin position="250"/>
        <end position="309"/>
    </location>
</feature>
<accession>A0A812K7L2</accession>
<dbReference type="EMBL" id="CAJNDS010000605">
    <property type="protein sequence ID" value="CAE7222199.1"/>
    <property type="molecule type" value="Genomic_DNA"/>
</dbReference>
<dbReference type="PANTHER" id="PTHR37827:SF1">
    <property type="entry name" value="HNH DOMAIN-CONTAINING PROTEIN"/>
    <property type="match status" value="1"/>
</dbReference>
<dbReference type="SUPFAM" id="SSF63748">
    <property type="entry name" value="Tudor/PWWP/MBT"/>
    <property type="match status" value="1"/>
</dbReference>
<organism evidence="3 4">
    <name type="scientific">Symbiodinium natans</name>
    <dbReference type="NCBI Taxonomy" id="878477"/>
    <lineage>
        <taxon>Eukaryota</taxon>
        <taxon>Sar</taxon>
        <taxon>Alveolata</taxon>
        <taxon>Dinophyceae</taxon>
        <taxon>Suessiales</taxon>
        <taxon>Symbiodiniaceae</taxon>
        <taxon>Symbiodinium</taxon>
    </lineage>
</organism>
<dbReference type="Gene3D" id="2.30.30.140">
    <property type="match status" value="1"/>
</dbReference>
<feature type="region of interest" description="Disordered" evidence="1">
    <location>
        <begin position="107"/>
        <end position="127"/>
    </location>
</feature>
<dbReference type="OrthoDB" id="426775at2759"/>
<dbReference type="Proteomes" id="UP000604046">
    <property type="component" value="Unassembled WGS sequence"/>
</dbReference>
<dbReference type="PANTHER" id="PTHR37827">
    <property type="entry name" value="TUDOR DOMAIN-CONTAINING PROTEIN"/>
    <property type="match status" value="1"/>
</dbReference>